<dbReference type="EMBL" id="RQHW01000003">
    <property type="protein sequence ID" value="TGN20888.1"/>
    <property type="molecule type" value="Genomic_DNA"/>
</dbReference>
<reference evidence="1" key="1">
    <citation type="journal article" date="2019" name="PLoS Negl. Trop. Dis.">
        <title>Revisiting the worldwide diversity of Leptospira species in the environment.</title>
        <authorList>
            <person name="Vincent A.T."/>
            <person name="Schiettekatte O."/>
            <person name="Bourhy P."/>
            <person name="Veyrier F.J."/>
            <person name="Picardeau M."/>
        </authorList>
    </citation>
    <scope>NUCLEOTIDE SEQUENCE [LARGE SCALE GENOMIC DNA]</scope>
    <source>
        <strain evidence="1">201300427</strain>
    </source>
</reference>
<dbReference type="Proteomes" id="UP000298058">
    <property type="component" value="Unassembled WGS sequence"/>
</dbReference>
<evidence type="ECO:0000313" key="1">
    <source>
        <dbReference type="EMBL" id="TGN20888.1"/>
    </source>
</evidence>
<evidence type="ECO:0000313" key="2">
    <source>
        <dbReference type="Proteomes" id="UP000298058"/>
    </source>
</evidence>
<dbReference type="RefSeq" id="WP_135758761.1">
    <property type="nucleotide sequence ID" value="NZ_RQHW01000003.1"/>
</dbReference>
<proteinExistence type="predicted"/>
<protein>
    <recommendedName>
        <fullName evidence="3">Lipoprotein</fullName>
    </recommendedName>
</protein>
<dbReference type="NCBIfam" id="NF047816">
    <property type="entry name" value="LIC12231_lipo"/>
    <property type="match status" value="1"/>
</dbReference>
<dbReference type="AlphaFoldDB" id="A0A4R9M8R1"/>
<sequence>MKFTKTILITTFVFAFSNCLISYKDFPKIPPVPAHEKTSDAEFVYALPSFPKLNLGGREALKNYFDNKTQFKKTSEGENVPKAGYLVNVKVNYRSPSTPAVVFLGLSTLTATFLPAWSNQDGYDIEYHLYKNGNKVGVYEYHVFRNYSQWIVLAVFAFFNSETATEKEVFERITNQFFEDAKSHF</sequence>
<dbReference type="OrthoDB" id="324962at2"/>
<comment type="caution">
    <text evidence="1">The sequence shown here is derived from an EMBL/GenBank/DDBJ whole genome shotgun (WGS) entry which is preliminary data.</text>
</comment>
<gene>
    <name evidence="1" type="ORF">EHS15_01485</name>
</gene>
<accession>A0A4R9M8R1</accession>
<keyword evidence="2" id="KW-1185">Reference proteome</keyword>
<name>A0A4R9M8R1_9LEPT</name>
<organism evidence="1 2">
    <name type="scientific">Leptospira idonii</name>
    <dbReference type="NCBI Taxonomy" id="1193500"/>
    <lineage>
        <taxon>Bacteria</taxon>
        <taxon>Pseudomonadati</taxon>
        <taxon>Spirochaetota</taxon>
        <taxon>Spirochaetia</taxon>
        <taxon>Leptospirales</taxon>
        <taxon>Leptospiraceae</taxon>
        <taxon>Leptospira</taxon>
    </lineage>
</organism>
<evidence type="ECO:0008006" key="3">
    <source>
        <dbReference type="Google" id="ProtNLM"/>
    </source>
</evidence>